<gene>
    <name evidence="1" type="ORF">S01H1_26475</name>
</gene>
<name>X0TUH9_9ZZZZ</name>
<organism evidence="1">
    <name type="scientific">marine sediment metagenome</name>
    <dbReference type="NCBI Taxonomy" id="412755"/>
    <lineage>
        <taxon>unclassified sequences</taxon>
        <taxon>metagenomes</taxon>
        <taxon>ecological metagenomes</taxon>
    </lineage>
</organism>
<protein>
    <submittedName>
        <fullName evidence="1">Uncharacterized protein</fullName>
    </submittedName>
</protein>
<sequence>MFPVSVEAFEAFKAELTALRDILSGYPKKTVREEGLLDRFRMLCRTWTSIVAPGVEPLLDSKRDLLKLSTEIEALAQLTSKYKRVSEYR</sequence>
<comment type="caution">
    <text evidence="1">The sequence shown here is derived from an EMBL/GenBank/DDBJ whole genome shotgun (WGS) entry which is preliminary data.</text>
</comment>
<reference evidence="1" key="1">
    <citation type="journal article" date="2014" name="Front. Microbiol.">
        <title>High frequency of phylogenetically diverse reductive dehalogenase-homologous genes in deep subseafloor sedimentary metagenomes.</title>
        <authorList>
            <person name="Kawai M."/>
            <person name="Futagami T."/>
            <person name="Toyoda A."/>
            <person name="Takaki Y."/>
            <person name="Nishi S."/>
            <person name="Hori S."/>
            <person name="Arai W."/>
            <person name="Tsubouchi T."/>
            <person name="Morono Y."/>
            <person name="Uchiyama I."/>
            <person name="Ito T."/>
            <person name="Fujiyama A."/>
            <person name="Inagaki F."/>
            <person name="Takami H."/>
        </authorList>
    </citation>
    <scope>NUCLEOTIDE SEQUENCE</scope>
    <source>
        <strain evidence="1">Expedition CK06-06</strain>
    </source>
</reference>
<accession>X0TUH9</accession>
<proteinExistence type="predicted"/>
<evidence type="ECO:0000313" key="1">
    <source>
        <dbReference type="EMBL" id="GAF97243.1"/>
    </source>
</evidence>
<dbReference type="EMBL" id="BARS01016051">
    <property type="protein sequence ID" value="GAF97243.1"/>
    <property type="molecule type" value="Genomic_DNA"/>
</dbReference>
<feature type="non-terminal residue" evidence="1">
    <location>
        <position position="89"/>
    </location>
</feature>
<dbReference type="AlphaFoldDB" id="X0TUH9"/>